<comment type="subcellular location">
    <subcellularLocation>
        <location evidence="1">Membrane</location>
        <topology evidence="1">Multi-pass membrane protein</topology>
    </subcellularLocation>
</comment>
<dbReference type="Gene3D" id="1.20.1640.10">
    <property type="entry name" value="Multidrug efflux transporter AcrB transmembrane domain"/>
    <property type="match status" value="2"/>
</dbReference>
<dbReference type="InterPro" id="IPR003392">
    <property type="entry name" value="PTHD_SSD"/>
</dbReference>
<dbReference type="PROSITE" id="PS50156">
    <property type="entry name" value="SSD"/>
    <property type="match status" value="1"/>
</dbReference>
<keyword evidence="4 7" id="KW-0472">Membrane</keyword>
<dbReference type="GO" id="GO:0016020">
    <property type="term" value="C:membrane"/>
    <property type="evidence" value="ECO:0007669"/>
    <property type="project" value="UniProtKB-SubCell"/>
</dbReference>
<feature type="transmembrane region" description="Helical" evidence="7">
    <location>
        <begin position="498"/>
        <end position="521"/>
    </location>
</feature>
<keyword evidence="5" id="KW-0325">Glycoprotein</keyword>
<evidence type="ECO:0000313" key="9">
    <source>
        <dbReference type="EMBL" id="VDO31079.1"/>
    </source>
</evidence>
<evidence type="ECO:0000256" key="4">
    <source>
        <dbReference type="ARBA" id="ARBA00023136"/>
    </source>
</evidence>
<dbReference type="OrthoDB" id="193905at2759"/>
<dbReference type="Proteomes" id="UP000268014">
    <property type="component" value="Unassembled WGS sequence"/>
</dbReference>
<keyword evidence="3 7" id="KW-1133">Transmembrane helix</keyword>
<feature type="transmembrane region" description="Helical" evidence="7">
    <location>
        <begin position="302"/>
        <end position="318"/>
    </location>
</feature>
<evidence type="ECO:0000256" key="1">
    <source>
        <dbReference type="ARBA" id="ARBA00004141"/>
    </source>
</evidence>
<reference evidence="9 10" key="2">
    <citation type="submission" date="2018-11" db="EMBL/GenBank/DDBJ databases">
        <authorList>
            <consortium name="Pathogen Informatics"/>
        </authorList>
    </citation>
    <scope>NUCLEOTIDE SEQUENCE [LARGE SCALE GENOMIC DNA]</scope>
    <source>
        <strain evidence="9 10">MHpl1</strain>
    </source>
</reference>
<dbReference type="WBParaSite" id="HPLM_0000715401-mRNA-1">
    <property type="protein sequence ID" value="HPLM_0000715401-mRNA-1"/>
    <property type="gene ID" value="HPLM_0000715401"/>
</dbReference>
<evidence type="ECO:0000256" key="6">
    <source>
        <dbReference type="ARBA" id="ARBA00038046"/>
    </source>
</evidence>
<feature type="domain" description="SSD" evidence="8">
    <location>
        <begin position="325"/>
        <end position="470"/>
    </location>
</feature>
<name>A0A0N4W9Y8_HAEPC</name>
<gene>
    <name evidence="9" type="ORF">HPLM_LOCUS7146</name>
</gene>
<evidence type="ECO:0000256" key="3">
    <source>
        <dbReference type="ARBA" id="ARBA00022989"/>
    </source>
</evidence>
<evidence type="ECO:0000256" key="5">
    <source>
        <dbReference type="ARBA" id="ARBA00023180"/>
    </source>
</evidence>
<feature type="transmembrane region" description="Helical" evidence="7">
    <location>
        <begin position="696"/>
        <end position="720"/>
    </location>
</feature>
<keyword evidence="2 7" id="KW-0812">Transmembrane</keyword>
<feature type="transmembrane region" description="Helical" evidence="7">
    <location>
        <begin position="666"/>
        <end position="689"/>
    </location>
</feature>
<organism evidence="11">
    <name type="scientific">Haemonchus placei</name>
    <name type="common">Barber's pole worm</name>
    <dbReference type="NCBI Taxonomy" id="6290"/>
    <lineage>
        <taxon>Eukaryota</taxon>
        <taxon>Metazoa</taxon>
        <taxon>Ecdysozoa</taxon>
        <taxon>Nematoda</taxon>
        <taxon>Chromadorea</taxon>
        <taxon>Rhabditida</taxon>
        <taxon>Rhabditina</taxon>
        <taxon>Rhabditomorpha</taxon>
        <taxon>Strongyloidea</taxon>
        <taxon>Trichostrongylidae</taxon>
        <taxon>Haemonchus</taxon>
    </lineage>
</organism>
<dbReference type="GO" id="GO:0022857">
    <property type="term" value="F:transmembrane transporter activity"/>
    <property type="evidence" value="ECO:0007669"/>
    <property type="project" value="TreeGrafter"/>
</dbReference>
<feature type="transmembrane region" description="Helical" evidence="7">
    <location>
        <begin position="354"/>
        <end position="377"/>
    </location>
</feature>
<dbReference type="PANTHER" id="PTHR45951">
    <property type="entry name" value="PROTEIN DISPATCHED-RELATED"/>
    <property type="match status" value="1"/>
</dbReference>
<dbReference type="GO" id="GO:0007224">
    <property type="term" value="P:smoothened signaling pathway"/>
    <property type="evidence" value="ECO:0007669"/>
    <property type="project" value="TreeGrafter"/>
</dbReference>
<protein>
    <submittedName>
        <fullName evidence="11">SSD domain-containing protein</fullName>
    </submittedName>
</protein>
<evidence type="ECO:0000256" key="7">
    <source>
        <dbReference type="SAM" id="Phobius"/>
    </source>
</evidence>
<dbReference type="InterPro" id="IPR052081">
    <property type="entry name" value="Dispatched_Hh_regulator"/>
</dbReference>
<dbReference type="InterPro" id="IPR000731">
    <property type="entry name" value="SSD"/>
</dbReference>
<feature type="transmembrane region" description="Helical" evidence="7">
    <location>
        <begin position="325"/>
        <end position="348"/>
    </location>
</feature>
<feature type="transmembrane region" description="Helical" evidence="7">
    <location>
        <begin position="795"/>
        <end position="821"/>
    </location>
</feature>
<proteinExistence type="inferred from homology"/>
<keyword evidence="10" id="KW-1185">Reference proteome</keyword>
<dbReference type="OMA" id="HPYEWYD"/>
<sequence length="837" mass="94365">MIHTNNTVFQPPKSSLMAIWDFLPNPNTFTTEEGRVSRRDSSSYPVTSFSFHPKNLFSTISLTFSRTVPPTDGLALIQPISINTTSVEGITIDYNDYGTDIEPKAIDLSDPCVQYLALETQDLYQYLDFTAKIIFQINAEETFSVDVFRRLCEVDNVIDRILKRSQYKPQTIPFITNSFNLPLYSNCLRLTTANRCDAINSQDIATLQSAVRICRQDPLQPVCNPLIQQVNNYLLPGSMSNKKRHVAVLLKVGFSSSCYYDFYRTLLDAFENHFVGDIVLKGAFFNEKNAEFLHALQDDTKIAAVSAVLVLFCFLFYSRSFLYTFIILMIIFLSMGVAFFFYTVIFRIDFFPSLNMLVLVLMIAVGADDAFLLLVYYRRFRKVSKQEPYQVGDPYVPLYKERDRVVRAVRNSLSHSLSSMFVTSATTAVAFVSNITSEIIVIRCFGIFASLTMTANYILVVLLLPSAMVLTCSRKRSRFVPHIDVAPKLSRLLYRSRFFVLLLGVAATIAASIIIFVSPGLNMPRYNPTKLLISSHPYEWYDNNAHMFNFDWKRKWKLMENYVLGHTFLQNTVDMLIKQRGNPKYVSWAARFLSSNSSCMFSEKKQSIPSSCFLAYAAHDPPSPFPEDFAVEPILVYPFPQVFIILFIHLKIMCLSSSEITKYYDIIATLWSSTLFAVAISVAVSLLVVIVCTRRLILSLVSTAVITCVILSTTAVLILLGWELSVVESTIIVLTIGLSFDFTLHFAVSYRDESEKEIETRISFCLSSAGKACILSATSSILCGIPMLFASTAAFAQVGCMLLTLGLTSLCGATILFPSVLMCMDGMKRNSIYSERF</sequence>
<feature type="transmembrane region" description="Helical" evidence="7">
    <location>
        <begin position="726"/>
        <end position="748"/>
    </location>
</feature>
<feature type="transmembrane region" description="Helical" evidence="7">
    <location>
        <begin position="417"/>
        <end position="435"/>
    </location>
</feature>
<feature type="transmembrane region" description="Helical" evidence="7">
    <location>
        <begin position="769"/>
        <end position="789"/>
    </location>
</feature>
<dbReference type="SUPFAM" id="SSF82866">
    <property type="entry name" value="Multidrug efflux transporter AcrB transmembrane domain"/>
    <property type="match status" value="2"/>
</dbReference>
<evidence type="ECO:0000259" key="8">
    <source>
        <dbReference type="PROSITE" id="PS50156"/>
    </source>
</evidence>
<comment type="similarity">
    <text evidence="6">Belongs to the dispatched family.</text>
</comment>
<evidence type="ECO:0000256" key="2">
    <source>
        <dbReference type="ARBA" id="ARBA00022692"/>
    </source>
</evidence>
<feature type="transmembrane region" description="Helical" evidence="7">
    <location>
        <begin position="447"/>
        <end position="470"/>
    </location>
</feature>
<dbReference type="STRING" id="6290.A0A0N4W9Y8"/>
<dbReference type="EMBL" id="UZAF01016609">
    <property type="protein sequence ID" value="VDO31079.1"/>
    <property type="molecule type" value="Genomic_DNA"/>
</dbReference>
<reference evidence="11" key="1">
    <citation type="submission" date="2017-02" db="UniProtKB">
        <authorList>
            <consortium name="WormBaseParasite"/>
        </authorList>
    </citation>
    <scope>IDENTIFICATION</scope>
</reference>
<dbReference type="PANTHER" id="PTHR45951:SF3">
    <property type="entry name" value="PROTEIN DISPATCHED"/>
    <property type="match status" value="1"/>
</dbReference>
<evidence type="ECO:0000313" key="11">
    <source>
        <dbReference type="WBParaSite" id="HPLM_0000715401-mRNA-1"/>
    </source>
</evidence>
<evidence type="ECO:0000313" key="10">
    <source>
        <dbReference type="Proteomes" id="UP000268014"/>
    </source>
</evidence>
<dbReference type="AlphaFoldDB" id="A0A0N4W9Y8"/>
<accession>A0A0N4W9Y8</accession>
<dbReference type="Pfam" id="PF02460">
    <property type="entry name" value="Patched"/>
    <property type="match status" value="1"/>
</dbReference>